<dbReference type="HOGENOM" id="CLU_3325598_0_0_4"/>
<feature type="compositionally biased region" description="Basic residues" evidence="1">
    <location>
        <begin position="28"/>
        <end position="38"/>
    </location>
</feature>
<dbReference type="AlphaFoldDB" id="A3P2G8"/>
<gene>
    <name evidence="2" type="ordered locus">BURPS1106A_A0486</name>
</gene>
<evidence type="ECO:0000256" key="1">
    <source>
        <dbReference type="SAM" id="MobiDB-lite"/>
    </source>
</evidence>
<accession>A3P2G8</accession>
<proteinExistence type="predicted"/>
<dbReference type="EMBL" id="CP000573">
    <property type="protein sequence ID" value="ABN93610.1"/>
    <property type="molecule type" value="Genomic_DNA"/>
</dbReference>
<evidence type="ECO:0000313" key="3">
    <source>
        <dbReference type="Proteomes" id="UP000006738"/>
    </source>
</evidence>
<dbReference type="KEGG" id="bpl:BURPS1106A_A0486"/>
<feature type="compositionally biased region" description="Low complexity" evidence="1">
    <location>
        <begin position="1"/>
        <end position="10"/>
    </location>
</feature>
<dbReference type="Proteomes" id="UP000006738">
    <property type="component" value="Chromosome II"/>
</dbReference>
<sequence>MKPRTANGARPRAHGPRRRPAAAGRSGYSRHPKHHSVR</sequence>
<feature type="compositionally biased region" description="Basic residues" evidence="1">
    <location>
        <begin position="11"/>
        <end position="20"/>
    </location>
</feature>
<name>A3P2G8_BURP0</name>
<reference evidence="3" key="1">
    <citation type="submission" date="2007-02" db="EMBL/GenBank/DDBJ databases">
        <authorList>
            <person name="DeShazer D."/>
            <person name="Woods D.E."/>
            <person name="Nierman W.C."/>
        </authorList>
    </citation>
    <scope>NUCLEOTIDE SEQUENCE [LARGE SCALE GENOMIC DNA]</scope>
    <source>
        <strain evidence="3">1106a</strain>
    </source>
</reference>
<protein>
    <submittedName>
        <fullName evidence="2">Uncharacterized protein</fullName>
    </submittedName>
</protein>
<organism evidence="2 3">
    <name type="scientific">Burkholderia pseudomallei (strain 1106a)</name>
    <dbReference type="NCBI Taxonomy" id="357348"/>
    <lineage>
        <taxon>Bacteria</taxon>
        <taxon>Pseudomonadati</taxon>
        <taxon>Pseudomonadota</taxon>
        <taxon>Betaproteobacteria</taxon>
        <taxon>Burkholderiales</taxon>
        <taxon>Burkholderiaceae</taxon>
        <taxon>Burkholderia</taxon>
        <taxon>pseudomallei group</taxon>
    </lineage>
</organism>
<evidence type="ECO:0000313" key="2">
    <source>
        <dbReference type="EMBL" id="ABN93610.1"/>
    </source>
</evidence>
<feature type="region of interest" description="Disordered" evidence="1">
    <location>
        <begin position="1"/>
        <end position="38"/>
    </location>
</feature>